<evidence type="ECO:0000313" key="4">
    <source>
        <dbReference type="EMBL" id="AHE98573.1"/>
    </source>
</evidence>
<keyword evidence="2" id="KW-0812">Transmembrane</keyword>
<dbReference type="KEGG" id="tti:THITH_10295"/>
<proteinExistence type="predicted"/>
<gene>
    <name evidence="4" type="ORF">THITH_10295</name>
</gene>
<keyword evidence="5" id="KW-1185">Reference proteome</keyword>
<dbReference type="RefSeq" id="WP_006748253.1">
    <property type="nucleotide sequence ID" value="NZ_CP007029.1"/>
</dbReference>
<protein>
    <submittedName>
        <fullName evidence="4">Serine phosphatase</fullName>
    </submittedName>
</protein>
<evidence type="ECO:0000313" key="5">
    <source>
        <dbReference type="Proteomes" id="UP000005289"/>
    </source>
</evidence>
<evidence type="ECO:0000259" key="3">
    <source>
        <dbReference type="SMART" id="SM00331"/>
    </source>
</evidence>
<dbReference type="HOGENOM" id="CLU_026432_1_0_6"/>
<evidence type="ECO:0000256" key="2">
    <source>
        <dbReference type="SAM" id="Phobius"/>
    </source>
</evidence>
<dbReference type="SUPFAM" id="SSF81606">
    <property type="entry name" value="PP2C-like"/>
    <property type="match status" value="1"/>
</dbReference>
<keyword evidence="2" id="KW-1133">Transmembrane helix</keyword>
<sequence>MHARKPAAGDAGPQIPVTAGLTFRQAAVTLVIVLLLGLAAGLVELGADWRSMRAEIQEHTWRTLELVRGTAAEAAFQFNDDLAAQVADGLFAHREMQQVVLSDNFGGTIARRDRSDVPPAGPLVERLFGDITEYAIELRHGLRPGAAGTTVGTLQVTLDSAEIAARFMERGFMIVVLGLAKALVISALVVVIFYFMITRPLLALHSAITRTDPGQPGEWPVPSFRFHDRDELGQIVRGLDNLMHAFQNGLEQRDKARDENARLGAELDVSRRIQQILLPSRAELDAIEGLDIATFMEPAAEVGGDYYDVLSHPDGVRIGIGDVTGHGLESGVVMLMTQSAVRTLLTSRESDIVRVMEVLNSTIYNNVQRMGSGKNLTLALLDYRPRGSERADPERGQLRISGQHESVIVARRDGTLEVIDTDELGFPIGLVEEMSQFVGQATVALDPGDVVVLYTDGITEAADPEHRLYGLDRLQAVISAHRAGTAETIKDAIIDDVKRHIGTQKLYDDLTLVILKQQ</sequence>
<dbReference type="InterPro" id="IPR001932">
    <property type="entry name" value="PPM-type_phosphatase-like_dom"/>
</dbReference>
<feature type="transmembrane region" description="Helical" evidence="2">
    <location>
        <begin position="172"/>
        <end position="197"/>
    </location>
</feature>
<dbReference type="Gene3D" id="3.60.40.10">
    <property type="entry name" value="PPM-type phosphatase domain"/>
    <property type="match status" value="1"/>
</dbReference>
<keyword evidence="2" id="KW-0472">Membrane</keyword>
<dbReference type="AlphaFoldDB" id="W0DNJ6"/>
<dbReference type="InterPro" id="IPR052016">
    <property type="entry name" value="Bact_Sigma-Reg"/>
</dbReference>
<dbReference type="STRING" id="713585.THITH_10295"/>
<organism evidence="4 5">
    <name type="scientific">Thioalkalivibrio paradoxus ARh 1</name>
    <dbReference type="NCBI Taxonomy" id="713585"/>
    <lineage>
        <taxon>Bacteria</taxon>
        <taxon>Pseudomonadati</taxon>
        <taxon>Pseudomonadota</taxon>
        <taxon>Gammaproteobacteria</taxon>
        <taxon>Chromatiales</taxon>
        <taxon>Ectothiorhodospiraceae</taxon>
        <taxon>Thioalkalivibrio</taxon>
    </lineage>
</organism>
<dbReference type="OrthoDB" id="5496380at2"/>
<reference evidence="4 5" key="1">
    <citation type="submission" date="2013-12" db="EMBL/GenBank/DDBJ databases">
        <authorList>
            <consortium name="DOE Joint Genome Institute"/>
            <person name="Muyzer G."/>
            <person name="Huntemann M."/>
            <person name="Han J."/>
            <person name="Chen A."/>
            <person name="Kyrpides N."/>
            <person name="Mavromatis K."/>
            <person name="Markowitz V."/>
            <person name="Palaniappan K."/>
            <person name="Ivanova N."/>
            <person name="Schaumberg A."/>
            <person name="Pati A."/>
            <person name="Liolios K."/>
            <person name="Nordberg H.P."/>
            <person name="Cantor M.N."/>
            <person name="Hua S.X."/>
            <person name="Woyke T."/>
        </authorList>
    </citation>
    <scope>NUCLEOTIDE SEQUENCE [LARGE SCALE GENOMIC DNA]</scope>
    <source>
        <strain evidence="4 5">ARh 1</strain>
    </source>
</reference>
<evidence type="ECO:0000256" key="1">
    <source>
        <dbReference type="ARBA" id="ARBA00022801"/>
    </source>
</evidence>
<dbReference type="InterPro" id="IPR036457">
    <property type="entry name" value="PPM-type-like_dom_sf"/>
</dbReference>
<dbReference type="PANTHER" id="PTHR43156:SF2">
    <property type="entry name" value="STAGE II SPORULATION PROTEIN E"/>
    <property type="match status" value="1"/>
</dbReference>
<keyword evidence="1" id="KW-0378">Hydrolase</keyword>
<dbReference type="PANTHER" id="PTHR43156">
    <property type="entry name" value="STAGE II SPORULATION PROTEIN E-RELATED"/>
    <property type="match status" value="1"/>
</dbReference>
<dbReference type="GO" id="GO:0016791">
    <property type="term" value="F:phosphatase activity"/>
    <property type="evidence" value="ECO:0007669"/>
    <property type="project" value="TreeGrafter"/>
</dbReference>
<feature type="domain" description="PPM-type phosphatase" evidence="3">
    <location>
        <begin position="287"/>
        <end position="517"/>
    </location>
</feature>
<name>W0DNJ6_9GAMM</name>
<dbReference type="Proteomes" id="UP000005289">
    <property type="component" value="Chromosome"/>
</dbReference>
<dbReference type="SMART" id="SM00331">
    <property type="entry name" value="PP2C_SIG"/>
    <property type="match status" value="1"/>
</dbReference>
<accession>W0DNJ6</accession>
<feature type="transmembrane region" description="Helical" evidence="2">
    <location>
        <begin position="26"/>
        <end position="47"/>
    </location>
</feature>
<dbReference type="EMBL" id="CP007029">
    <property type="protein sequence ID" value="AHE98573.1"/>
    <property type="molecule type" value="Genomic_DNA"/>
</dbReference>
<dbReference type="Pfam" id="PF07228">
    <property type="entry name" value="SpoIIE"/>
    <property type="match status" value="1"/>
</dbReference>